<dbReference type="InterPro" id="IPR001128">
    <property type="entry name" value="Cyt_P450"/>
</dbReference>
<dbReference type="PRINTS" id="PR00463">
    <property type="entry name" value="EP450I"/>
</dbReference>
<comment type="similarity">
    <text evidence="1 8">Belongs to the cytochrome P450 family.</text>
</comment>
<dbReference type="SUPFAM" id="SSF48264">
    <property type="entry name" value="Cytochrome P450"/>
    <property type="match status" value="1"/>
</dbReference>
<keyword evidence="11" id="KW-1185">Reference proteome</keyword>
<name>A0A6A1WBX1_9ROSI</name>
<comment type="caution">
    <text evidence="10">The sequence shown here is derived from an EMBL/GenBank/DDBJ whole genome shotgun (WGS) entry which is preliminary data.</text>
</comment>
<proteinExistence type="inferred from homology"/>
<dbReference type="PANTHER" id="PTHR47947">
    <property type="entry name" value="CYTOCHROME P450 82C3-RELATED"/>
    <property type="match status" value="1"/>
</dbReference>
<evidence type="ECO:0000256" key="4">
    <source>
        <dbReference type="ARBA" id="ARBA00023002"/>
    </source>
</evidence>
<dbReference type="GO" id="GO:0004497">
    <property type="term" value="F:monooxygenase activity"/>
    <property type="evidence" value="ECO:0007669"/>
    <property type="project" value="UniProtKB-KW"/>
</dbReference>
<keyword evidence="5 7" id="KW-0408">Iron</keyword>
<feature type="coiled-coil region" evidence="9">
    <location>
        <begin position="232"/>
        <end position="259"/>
    </location>
</feature>
<dbReference type="InterPro" id="IPR017972">
    <property type="entry name" value="Cyt_P450_CS"/>
</dbReference>
<dbReference type="FunFam" id="1.10.630.10:FF:000081">
    <property type="entry name" value="Cytochrome P450 CYP81N5"/>
    <property type="match status" value="1"/>
</dbReference>
<evidence type="ECO:0000313" key="11">
    <source>
        <dbReference type="Proteomes" id="UP000516437"/>
    </source>
</evidence>
<sequence length="511" mass="58250">MEKYYSYLAFLLTVVYIIKLLSRRNLNSPPSPFCWPIIGHLHLLRPPLYKALETLSLRYGPILSLKLGCRSFLVVSSPSVVEECFTKNDIVFANRPRTMAGERLAYNLTSPVVAPYGHSWRNLRRFAAVEIFSQMSLQKSSIIRREEVNSLLRQVFKASSGKSKINVEFRYLFSLLAFNIVTRMVTGEPCVGEEAAGTDVGKQRLKDLKDIYFPSLMMNICDFFPALRWIGYKGLEKSMIRLQAKRDEFLQRLMEESKQKKTSSLSTSTLVDVEKKRTMIESLLSLRESEPEFYTDDVIKSMILMMYVAGTDTTATTLEWALLLLLNHPDVLQKVRAEIDNQVGHERLLNELDLAKLPYLRCVINETLRLFPTVPLLLPHFSTEDCTVGGFQIPRGTTLLVNAWFIHRDPKLWEEPTRFKPERFEATSNGEIDGFKFVPFGIGRRSCPGAGMGQRIISLTLGALIQCFDWERPGKEMVDMTPGGGFIMYKTKPLEAVCSPRHSMTTVLSQL</sequence>
<feature type="binding site" description="axial binding residue" evidence="7">
    <location>
        <position position="447"/>
    </location>
    <ligand>
        <name>heme</name>
        <dbReference type="ChEBI" id="CHEBI:30413"/>
    </ligand>
    <ligandPart>
        <name>Fe</name>
        <dbReference type="ChEBI" id="CHEBI:18248"/>
    </ligandPart>
</feature>
<evidence type="ECO:0000256" key="3">
    <source>
        <dbReference type="ARBA" id="ARBA00022723"/>
    </source>
</evidence>
<gene>
    <name evidence="10" type="ORF">CJ030_MR3G019046</name>
</gene>
<keyword evidence="3 7" id="KW-0479">Metal-binding</keyword>
<dbReference type="PANTHER" id="PTHR47947:SF13">
    <property type="entry name" value="CYTOCHROME P450, FAMILY 81, SUBFAMILY K, POLYPEPTIDE 1-RELATED"/>
    <property type="match status" value="1"/>
</dbReference>
<evidence type="ECO:0000256" key="1">
    <source>
        <dbReference type="ARBA" id="ARBA00010617"/>
    </source>
</evidence>
<dbReference type="Proteomes" id="UP000516437">
    <property type="component" value="Chromosome 3"/>
</dbReference>
<dbReference type="AlphaFoldDB" id="A0A6A1WBX1"/>
<keyword evidence="4 8" id="KW-0560">Oxidoreductase</keyword>
<dbReference type="CDD" id="cd20653">
    <property type="entry name" value="CYP81"/>
    <property type="match status" value="1"/>
</dbReference>
<keyword evidence="6 8" id="KW-0503">Monooxygenase</keyword>
<dbReference type="InterPro" id="IPR050651">
    <property type="entry name" value="Plant_Cytochrome_P450_Monoox"/>
</dbReference>
<keyword evidence="2 7" id="KW-0349">Heme</keyword>
<organism evidence="10 11">
    <name type="scientific">Morella rubra</name>
    <name type="common">Chinese bayberry</name>
    <dbReference type="NCBI Taxonomy" id="262757"/>
    <lineage>
        <taxon>Eukaryota</taxon>
        <taxon>Viridiplantae</taxon>
        <taxon>Streptophyta</taxon>
        <taxon>Embryophyta</taxon>
        <taxon>Tracheophyta</taxon>
        <taxon>Spermatophyta</taxon>
        <taxon>Magnoliopsida</taxon>
        <taxon>eudicotyledons</taxon>
        <taxon>Gunneridae</taxon>
        <taxon>Pentapetalae</taxon>
        <taxon>rosids</taxon>
        <taxon>fabids</taxon>
        <taxon>Fagales</taxon>
        <taxon>Myricaceae</taxon>
        <taxon>Morella</taxon>
    </lineage>
</organism>
<keyword evidence="9" id="KW-0175">Coiled coil</keyword>
<dbReference type="EMBL" id="RXIC02000021">
    <property type="protein sequence ID" value="KAB1220300.1"/>
    <property type="molecule type" value="Genomic_DNA"/>
</dbReference>
<evidence type="ECO:0000313" key="10">
    <source>
        <dbReference type="EMBL" id="KAB1220300.1"/>
    </source>
</evidence>
<evidence type="ECO:0000256" key="7">
    <source>
        <dbReference type="PIRSR" id="PIRSR602401-1"/>
    </source>
</evidence>
<dbReference type="InterPro" id="IPR002401">
    <property type="entry name" value="Cyt_P450_E_grp-I"/>
</dbReference>
<evidence type="ECO:0000256" key="5">
    <source>
        <dbReference type="ARBA" id="ARBA00023004"/>
    </source>
</evidence>
<reference evidence="10 11" key="1">
    <citation type="journal article" date="2019" name="Plant Biotechnol. J.">
        <title>The red bayberry genome and genetic basis of sex determination.</title>
        <authorList>
            <person name="Jia H.M."/>
            <person name="Jia H.J."/>
            <person name="Cai Q.L."/>
            <person name="Wang Y."/>
            <person name="Zhao H.B."/>
            <person name="Yang W.F."/>
            <person name="Wang G.Y."/>
            <person name="Li Y.H."/>
            <person name="Zhan D.L."/>
            <person name="Shen Y.T."/>
            <person name="Niu Q.F."/>
            <person name="Chang L."/>
            <person name="Qiu J."/>
            <person name="Zhao L."/>
            <person name="Xie H.B."/>
            <person name="Fu W.Y."/>
            <person name="Jin J."/>
            <person name="Li X.W."/>
            <person name="Jiao Y."/>
            <person name="Zhou C.C."/>
            <person name="Tu T."/>
            <person name="Chai C.Y."/>
            <person name="Gao J.L."/>
            <person name="Fan L.J."/>
            <person name="van de Weg E."/>
            <person name="Wang J.Y."/>
            <person name="Gao Z.S."/>
        </authorList>
    </citation>
    <scope>NUCLEOTIDE SEQUENCE [LARGE SCALE GENOMIC DNA]</scope>
    <source>
        <tissue evidence="10">Leaves</tissue>
    </source>
</reference>
<protein>
    <submittedName>
        <fullName evidence="10">Cytochrome P450 81D1</fullName>
    </submittedName>
</protein>
<evidence type="ECO:0000256" key="6">
    <source>
        <dbReference type="ARBA" id="ARBA00023033"/>
    </source>
</evidence>
<dbReference type="GO" id="GO:0020037">
    <property type="term" value="F:heme binding"/>
    <property type="evidence" value="ECO:0007669"/>
    <property type="project" value="InterPro"/>
</dbReference>
<dbReference type="InterPro" id="IPR036396">
    <property type="entry name" value="Cyt_P450_sf"/>
</dbReference>
<dbReference type="GO" id="GO:0016705">
    <property type="term" value="F:oxidoreductase activity, acting on paired donors, with incorporation or reduction of molecular oxygen"/>
    <property type="evidence" value="ECO:0007669"/>
    <property type="project" value="InterPro"/>
</dbReference>
<evidence type="ECO:0000256" key="8">
    <source>
        <dbReference type="RuleBase" id="RU000461"/>
    </source>
</evidence>
<dbReference type="GO" id="GO:0005506">
    <property type="term" value="F:iron ion binding"/>
    <property type="evidence" value="ECO:0007669"/>
    <property type="project" value="InterPro"/>
</dbReference>
<accession>A0A6A1WBX1</accession>
<dbReference type="PRINTS" id="PR00385">
    <property type="entry name" value="P450"/>
</dbReference>
<dbReference type="PROSITE" id="PS00086">
    <property type="entry name" value="CYTOCHROME_P450"/>
    <property type="match status" value="1"/>
</dbReference>
<dbReference type="Pfam" id="PF00067">
    <property type="entry name" value="p450"/>
    <property type="match status" value="1"/>
</dbReference>
<evidence type="ECO:0000256" key="2">
    <source>
        <dbReference type="ARBA" id="ARBA00022617"/>
    </source>
</evidence>
<evidence type="ECO:0000256" key="9">
    <source>
        <dbReference type="SAM" id="Coils"/>
    </source>
</evidence>
<comment type="cofactor">
    <cofactor evidence="7">
        <name>heme</name>
        <dbReference type="ChEBI" id="CHEBI:30413"/>
    </cofactor>
</comment>
<dbReference type="Gene3D" id="1.10.630.10">
    <property type="entry name" value="Cytochrome P450"/>
    <property type="match status" value="1"/>
</dbReference>
<dbReference type="OrthoDB" id="1055148at2759"/>